<evidence type="ECO:0000313" key="8">
    <source>
        <dbReference type="EMBL" id="KAG8034018.1"/>
    </source>
</evidence>
<evidence type="ECO:0000256" key="6">
    <source>
        <dbReference type="ARBA" id="ARBA00034532"/>
    </source>
</evidence>
<comment type="similarity">
    <text evidence="1">Belongs to the AAA ATPase family.</text>
</comment>
<dbReference type="InterPro" id="IPR003960">
    <property type="entry name" value="ATPase_AAA_CS"/>
</dbReference>
<dbReference type="PANTHER" id="PTHR23077">
    <property type="entry name" value="AAA-FAMILY ATPASE"/>
    <property type="match status" value="1"/>
</dbReference>
<evidence type="ECO:0000313" key="9">
    <source>
        <dbReference type="Proteomes" id="UP000729913"/>
    </source>
</evidence>
<dbReference type="Pfam" id="PF09262">
    <property type="entry name" value="PEX-1N"/>
    <property type="match status" value="1"/>
</dbReference>
<dbReference type="GO" id="GO:0016558">
    <property type="term" value="P:protein import into peroxisome matrix"/>
    <property type="evidence" value="ECO:0007669"/>
    <property type="project" value="TreeGrafter"/>
</dbReference>
<feature type="domain" description="AAA+ ATPase" evidence="7">
    <location>
        <begin position="438"/>
        <end position="575"/>
    </location>
</feature>
<dbReference type="Pfam" id="PF00004">
    <property type="entry name" value="AAA"/>
    <property type="match status" value="2"/>
</dbReference>
<dbReference type="InterPro" id="IPR003959">
    <property type="entry name" value="ATPase_AAA_core"/>
</dbReference>
<evidence type="ECO:0000256" key="3">
    <source>
        <dbReference type="ARBA" id="ARBA00022741"/>
    </source>
</evidence>
<dbReference type="AlphaFoldDB" id="A0A8J5QJ53"/>
<dbReference type="InterPro" id="IPR050168">
    <property type="entry name" value="AAA_ATPase_domain"/>
</dbReference>
<feature type="domain" description="AAA+ ATPase" evidence="7">
    <location>
        <begin position="720"/>
        <end position="856"/>
    </location>
</feature>
<keyword evidence="2" id="KW-0813">Transport</keyword>
<dbReference type="GO" id="GO:0005778">
    <property type="term" value="C:peroxisomal membrane"/>
    <property type="evidence" value="ECO:0007669"/>
    <property type="project" value="TreeGrafter"/>
</dbReference>
<dbReference type="GO" id="GO:0016887">
    <property type="term" value="F:ATP hydrolysis activity"/>
    <property type="evidence" value="ECO:0007669"/>
    <property type="project" value="InterPro"/>
</dbReference>
<keyword evidence="3" id="KW-0547">Nucleotide-binding</keyword>
<dbReference type="PROSITE" id="PS00674">
    <property type="entry name" value="AAA"/>
    <property type="match status" value="1"/>
</dbReference>
<organism evidence="8 9">
    <name type="scientific">Cotesia typhae</name>
    <dbReference type="NCBI Taxonomy" id="2053667"/>
    <lineage>
        <taxon>Eukaryota</taxon>
        <taxon>Metazoa</taxon>
        <taxon>Ecdysozoa</taxon>
        <taxon>Arthropoda</taxon>
        <taxon>Hexapoda</taxon>
        <taxon>Insecta</taxon>
        <taxon>Pterygota</taxon>
        <taxon>Neoptera</taxon>
        <taxon>Endopterygota</taxon>
        <taxon>Hymenoptera</taxon>
        <taxon>Apocrita</taxon>
        <taxon>Ichneumonoidea</taxon>
        <taxon>Braconidae</taxon>
        <taxon>Microgastrinae</taxon>
        <taxon>Cotesia</taxon>
    </lineage>
</organism>
<evidence type="ECO:0000256" key="4">
    <source>
        <dbReference type="ARBA" id="ARBA00022840"/>
    </source>
</evidence>
<dbReference type="InterPro" id="IPR003593">
    <property type="entry name" value="AAA+_ATPase"/>
</dbReference>
<dbReference type="GO" id="GO:0005829">
    <property type="term" value="C:cytosol"/>
    <property type="evidence" value="ECO:0007669"/>
    <property type="project" value="TreeGrafter"/>
</dbReference>
<keyword evidence="4" id="KW-0067">ATP-binding</keyword>
<evidence type="ECO:0000259" key="7">
    <source>
        <dbReference type="SMART" id="SM00382"/>
    </source>
</evidence>
<comment type="caution">
    <text evidence="8">The sequence shown here is derived from an EMBL/GenBank/DDBJ whole genome shotgun (WGS) entry which is preliminary data.</text>
</comment>
<dbReference type="EMBL" id="JAAOIC020000072">
    <property type="protein sequence ID" value="KAG8034018.1"/>
    <property type="molecule type" value="Genomic_DNA"/>
</dbReference>
<sequence length="993" mass="112657">MAVEQLKSKYLPVKNCFIYFPNSWLKKLTRVNAVEITIDNDEKKSYYFSHAHSQTNFNDQFLCINASFAQSLNIVENNNLQINLISDSVPVLTSIIVLPKTKDDFEIVSLRSGKIQELILQQISIVAINQPFVIWLSKNLHVTLIVDKITPHYHYGKLQQFTEVHVSNYETKPRLRSSNCNYSQSVNSPNEEENFLPNFQVQKLPPLFRVCILESAETFLSDQVYCDFVVLISLSQSIKWFSVGQEKSFFCLLKKVPSISDKEGDVTNKVVKMVISDYVQANIDAIDNDSVFLTQYVAEQCKLQLGSKIVLTKCDIELSKPRDIDLVPINTSEATIEAFENCIKQYEEILINNHSKISACGVTFRVELMVPYVFLGKNTVKDFNIVIKDAVEEPEKKKTKVKLKKLIIFRTMEAIMEECRTICWILLKSYSTQKFRYNAQNILIAGGTGTGKTSVCETMLEQLSQPPYYFYTRTIDCKKLKSKKVEAVNKVFKEAMNDCSYHQPSILFLDNLDCITNNKVSGNEENSTDSINATRIADMLMKTLSMYQTTNCITLMATCLSIERLGTKLKTKRGLNLFKRLFKLDCLSKNERCEIMEAGASAKELSLSSDIRWDYFADKTESFVMQDFVDFIEKACYNAWKRNVNTGIFNLGKITLTNDDLMSTLERFNSIASRALPLFSGSGHGWSDIGGLKDIKDCLMELLQWPLIYTELYKNPPIRLQSGVLLYGMPGTGKTMLAGAIAKECGLNFINIKGPELLSKYIGASEEAVREIFQKAQRAKPCVLFFDEFDSLAPRRGHDSTGVTDRVVNQLLTEFDGVEGREGVAIVAASSRPDLLDPALLRPGRLDKALLCPLPQEHDREEILKVLCKQHNLTAEDFNLKALAKMTENFTGADLNAVFVQARMNAIDESYAEMTIAKSQKNVIKKKRAITHDCLLKSLESTQPSLTEKEIMKFNFIQNVRHPELHSGDKRAEYRQAKIFNNFNINFTVNMAG</sequence>
<gene>
    <name evidence="8" type="ORF">G9C98_008499</name>
</gene>
<dbReference type="SMART" id="SM00382">
    <property type="entry name" value="AAA"/>
    <property type="match status" value="2"/>
</dbReference>
<evidence type="ECO:0000256" key="1">
    <source>
        <dbReference type="ARBA" id="ARBA00006914"/>
    </source>
</evidence>
<dbReference type="FunFam" id="3.40.50.300:FF:000149">
    <property type="entry name" value="Nuclear valosin-containing protein-like"/>
    <property type="match status" value="1"/>
</dbReference>
<dbReference type="CDD" id="cd00009">
    <property type="entry name" value="AAA"/>
    <property type="match status" value="1"/>
</dbReference>
<name>A0A8J5QJ53_9HYME</name>
<dbReference type="InterPro" id="IPR015342">
    <property type="entry name" value="PEX1-N_C-lobe"/>
</dbReference>
<dbReference type="Pfam" id="PF17862">
    <property type="entry name" value="AAA_lid_3"/>
    <property type="match status" value="1"/>
</dbReference>
<evidence type="ECO:0000256" key="5">
    <source>
        <dbReference type="ARBA" id="ARBA00032509"/>
    </source>
</evidence>
<dbReference type="GO" id="GO:0005524">
    <property type="term" value="F:ATP binding"/>
    <property type="evidence" value="ECO:0007669"/>
    <property type="project" value="UniProtKB-KW"/>
</dbReference>
<keyword evidence="9" id="KW-1185">Reference proteome</keyword>
<protein>
    <recommendedName>
        <fullName evidence="6">Peroxisomal ATPase PEX1</fullName>
    </recommendedName>
    <alternativeName>
        <fullName evidence="5">Peroxin-1</fullName>
    </alternativeName>
</protein>
<accession>A0A8J5QJ53</accession>
<dbReference type="Proteomes" id="UP000729913">
    <property type="component" value="Unassembled WGS sequence"/>
</dbReference>
<proteinExistence type="inferred from homology"/>
<evidence type="ECO:0000256" key="2">
    <source>
        <dbReference type="ARBA" id="ARBA00022448"/>
    </source>
</evidence>
<dbReference type="PANTHER" id="PTHR23077:SF12">
    <property type="entry name" value="PEROXISOMAL ATPASE PEX1"/>
    <property type="match status" value="1"/>
</dbReference>
<reference evidence="8" key="1">
    <citation type="submission" date="2020-03" db="EMBL/GenBank/DDBJ databases">
        <authorList>
            <person name="Chebbi M.A."/>
            <person name="Drezen J.M."/>
        </authorList>
    </citation>
    <scope>NUCLEOTIDE SEQUENCE</scope>
    <source>
        <tissue evidence="8">Whole body</tissue>
    </source>
</reference>
<dbReference type="OrthoDB" id="8173462at2759"/>
<reference evidence="8" key="2">
    <citation type="submission" date="2021-04" db="EMBL/GenBank/DDBJ databases">
        <title>Genome-wide patterns of bracovirus chromosomal integration into multiple host tissues during parasitism.</title>
        <authorList>
            <person name="Chebbi M.A.C."/>
        </authorList>
    </citation>
    <scope>NUCLEOTIDE SEQUENCE</scope>
    <source>
        <tissue evidence="8">Whole body</tissue>
    </source>
</reference>
<dbReference type="InterPro" id="IPR041569">
    <property type="entry name" value="AAA_lid_3"/>
</dbReference>